<feature type="transmembrane region" description="Helical" evidence="1">
    <location>
        <begin position="6"/>
        <end position="36"/>
    </location>
</feature>
<dbReference type="Gene3D" id="1.10.30.50">
    <property type="match status" value="1"/>
</dbReference>
<keyword evidence="2" id="KW-0378">Hydrolase</keyword>
<dbReference type="EMBL" id="JAGZXI010000002">
    <property type="protein sequence ID" value="MBS6634437.1"/>
    <property type="molecule type" value="Genomic_DNA"/>
</dbReference>
<keyword evidence="1" id="KW-1133">Transmembrane helix</keyword>
<reference evidence="2" key="1">
    <citation type="submission" date="2021-02" db="EMBL/GenBank/DDBJ databases">
        <title>Infant gut strain persistence is associated with maternal origin, phylogeny, and functional potential including surface adhesion and iron acquisition.</title>
        <authorList>
            <person name="Lou Y.C."/>
        </authorList>
    </citation>
    <scope>NUCLEOTIDE SEQUENCE</scope>
    <source>
        <strain evidence="2">L1_008_092G1_dasL1_008_092G1_concoct_16</strain>
    </source>
</reference>
<accession>A0A943TC06</accession>
<organism evidence="2 3">
    <name type="scientific">Rothia mucilaginosa</name>
    <dbReference type="NCBI Taxonomy" id="43675"/>
    <lineage>
        <taxon>Bacteria</taxon>
        <taxon>Bacillati</taxon>
        <taxon>Actinomycetota</taxon>
        <taxon>Actinomycetes</taxon>
        <taxon>Micrococcales</taxon>
        <taxon>Micrococcaceae</taxon>
        <taxon>Rothia</taxon>
    </lineage>
</organism>
<gene>
    <name evidence="2" type="ORF">KH265_02045</name>
</gene>
<dbReference type="Proteomes" id="UP000739069">
    <property type="component" value="Unassembled WGS sequence"/>
</dbReference>
<keyword evidence="1" id="KW-0812">Transmembrane</keyword>
<keyword evidence="2" id="KW-0540">Nuclease</keyword>
<dbReference type="CDD" id="cd00085">
    <property type="entry name" value="HNHc"/>
    <property type="match status" value="1"/>
</dbReference>
<evidence type="ECO:0000313" key="3">
    <source>
        <dbReference type="Proteomes" id="UP000739069"/>
    </source>
</evidence>
<dbReference type="RefSeq" id="WP_303952057.1">
    <property type="nucleotide sequence ID" value="NZ_JAGZXI010000002.1"/>
</dbReference>
<proteinExistence type="predicted"/>
<evidence type="ECO:0000313" key="2">
    <source>
        <dbReference type="EMBL" id="MBS6634437.1"/>
    </source>
</evidence>
<name>A0A943TC06_9MICC</name>
<evidence type="ECO:0000256" key="1">
    <source>
        <dbReference type="SAM" id="Phobius"/>
    </source>
</evidence>
<sequence length="329" mass="37906">MKFLKGTGIFLLVCLALSLWYVIVGIILIVAIVVLVQIIRKRRYFASPEFQMHRQRSAMLVSEYNEISSYAHELYTRGYYELGTSTAGMYSHLATVERAQPKKGQPSGPELVYHPHVYNASPEIVVGAEGDPIGSLIRYFNLEPTPRTLDDVQRLAFDIARLEGAIENTQRRENEMLTFINPPQFVVKYFAKEFWRQLNAYRVQFEIPYPVYRFENKSLSVQGNRAVTVTLNTPTIDALSETLDRKIRWAYPEIPQRTLMTAQLRQRVKERDNYTCQNPGCRASIARNRNLLLEVAYNLPPAQGGSYEPNNLRTLCWRCSRSRESTVLI</sequence>
<dbReference type="GO" id="GO:0004519">
    <property type="term" value="F:endonuclease activity"/>
    <property type="evidence" value="ECO:0007669"/>
    <property type="project" value="UniProtKB-KW"/>
</dbReference>
<dbReference type="AlphaFoldDB" id="A0A943TC06"/>
<comment type="caution">
    <text evidence="2">The sequence shown here is derived from an EMBL/GenBank/DDBJ whole genome shotgun (WGS) entry which is preliminary data.</text>
</comment>
<dbReference type="InterPro" id="IPR003615">
    <property type="entry name" value="HNH_nuc"/>
</dbReference>
<protein>
    <submittedName>
        <fullName evidence="2">HNH endonuclease</fullName>
    </submittedName>
</protein>
<keyword evidence="2" id="KW-0255">Endonuclease</keyword>
<keyword evidence="1" id="KW-0472">Membrane</keyword>